<dbReference type="CDD" id="cd12795">
    <property type="entry name" value="FILIA_N_like"/>
    <property type="match status" value="1"/>
</dbReference>
<dbReference type="Gene3D" id="3.30.1370.10">
    <property type="entry name" value="K Homology domain, type 1"/>
    <property type="match status" value="1"/>
</dbReference>
<reference evidence="10" key="4">
    <citation type="submission" date="2013-03" db="EMBL/GenBank/DDBJ databases">
        <title>Chinese hamster genome sequenced from sorted chromosomes.</title>
        <authorList>
            <person name="Brinkrolf K."/>
            <person name="Rupp O."/>
            <person name="Laux H."/>
            <person name="Kollin F."/>
            <person name="Ernst W."/>
            <person name="Linke B."/>
            <person name="Kofler R."/>
            <person name="Romand S."/>
            <person name="Hesse F."/>
            <person name="Budach W.E."/>
            <person name="Galosy S."/>
            <person name="Muller D."/>
            <person name="Noll T."/>
            <person name="Wienberg J."/>
            <person name="Jostock T."/>
            <person name="Leonard M."/>
            <person name="Grillari J."/>
            <person name="Tauch A."/>
            <person name="Goesmann A."/>
            <person name="Helk B."/>
            <person name="Mott J.E."/>
            <person name="Puehler A."/>
            <person name="Borth N."/>
        </authorList>
    </citation>
    <scope>NUCLEOTIDE SEQUENCE</scope>
    <source>
        <strain evidence="10">17A/GY</strain>
    </source>
</reference>
<evidence type="ECO:0000256" key="5">
    <source>
        <dbReference type="ARBA" id="ARBA00022884"/>
    </source>
</evidence>
<dbReference type="PANTHER" id="PTHR31368:SF4">
    <property type="entry name" value="DEVELOPMENTAL PLURIPOTENCY-ASSOCIATED 5 PROTEIN"/>
    <property type="match status" value="1"/>
</dbReference>
<evidence type="ECO:0000256" key="4">
    <source>
        <dbReference type="ARBA" id="ARBA00022490"/>
    </source>
</evidence>
<dbReference type="GO" id="GO:0003729">
    <property type="term" value="F:mRNA binding"/>
    <property type="evidence" value="ECO:0007669"/>
    <property type="project" value="TreeGrafter"/>
</dbReference>
<reference evidence="9" key="2">
    <citation type="submission" date="2011-08" db="EMBL/GenBank/DDBJ databases">
        <title>The genomic sequence of the Chinese hamster ovary CHO-K1 cell line.</title>
        <authorList>
            <person name="Xu X."/>
            <person name="Nagarajan H."/>
            <person name="Lewis N.E."/>
            <person name="Pan S."/>
            <person name="Cai Z."/>
            <person name="Liu X."/>
            <person name="Chen W."/>
            <person name="Xie M."/>
            <person name="Wang W."/>
            <person name="Hammond S."/>
            <person name="Andersen M.R."/>
            <person name="Neff N."/>
            <person name="Passarelli B."/>
            <person name="Koh W."/>
            <person name="Fan C.H."/>
            <person name="Wang J."/>
            <person name="Gui Y."/>
            <person name="Lee K.H."/>
            <person name="Betenbaugh M.J."/>
            <person name="Quake S.R."/>
            <person name="Famili I."/>
            <person name="Palsson B.O."/>
            <person name="Wang J."/>
        </authorList>
    </citation>
    <scope>NUCLEOTIDE SEQUENCE</scope>
</reference>
<dbReference type="EMBL" id="KE675630">
    <property type="protein sequence ID" value="ERE74966.1"/>
    <property type="molecule type" value="Genomic_DNA"/>
</dbReference>
<reference evidence="11" key="1">
    <citation type="journal article" date="2011" name="Nat. Biotechnol.">
        <title>The genomic sequence of the Chinese hamster ovary (CHO)-K1 cell line.</title>
        <authorList>
            <person name="Xu X."/>
            <person name="Nagarajan H."/>
            <person name="Lewis N.E."/>
            <person name="Pan S."/>
            <person name="Cai Z."/>
            <person name="Liu X."/>
            <person name="Chen W."/>
            <person name="Xie M."/>
            <person name="Wang W."/>
            <person name="Hammond S."/>
            <person name="Andersen M.R."/>
            <person name="Neff N."/>
            <person name="Passarelli B."/>
            <person name="Koh W."/>
            <person name="Fan H.C."/>
            <person name="Wang J."/>
            <person name="Gui Y."/>
            <person name="Lee K.H."/>
            <person name="Betenbaugh M.J."/>
            <person name="Quake S.R."/>
            <person name="Famili I."/>
            <person name="Palsson B.O."/>
            <person name="Wang J."/>
        </authorList>
    </citation>
    <scope>NUCLEOTIDE SEQUENCE [LARGE SCALE GENOMIC DNA]</scope>
    <source>
        <strain evidence="11">CHO K1 cell line</strain>
    </source>
</reference>
<dbReference type="FunFam" id="3.30.1370.10:FF:000079">
    <property type="entry name" value="developmental pluripotency-associated 5 protein-like"/>
    <property type="match status" value="1"/>
</dbReference>
<dbReference type="CTD" id="340168"/>
<reference evidence="14" key="7">
    <citation type="submission" date="2025-04" db="UniProtKB">
        <authorList>
            <consortium name="RefSeq"/>
        </authorList>
    </citation>
    <scope>IDENTIFICATION</scope>
    <source>
        <strain evidence="14">17A/GY</strain>
        <tissue evidence="14">Liver</tissue>
    </source>
</reference>
<reference evidence="13" key="6">
    <citation type="journal article" date="2020" name="Biotechnol. Bioeng.">
        <title>Chromosome-scale scaffolds for the Chinese hamster reference genome assembly to facilitate the study of the CHO epigenome.</title>
        <authorList>
            <person name="Hilliard W."/>
            <person name="MacDonald M."/>
            <person name="Lee K.H."/>
        </authorList>
    </citation>
    <scope>NUCLEOTIDE SEQUENCE [LARGE SCALE GENOMIC DNA]</scope>
    <source>
        <strain evidence="13">17A/GY</strain>
    </source>
</reference>
<dbReference type="OMA" id="KLRTRWM"/>
<dbReference type="Proteomes" id="UP000001075">
    <property type="component" value="Unassembled WGS sequence"/>
</dbReference>
<dbReference type="PANTHER" id="PTHR31368">
    <property type="entry name" value="DEVELOPMENT PLURPOTENCY-ASSOCIATED PROTEIN 1/5 FAMILY MEMBER"/>
    <property type="match status" value="1"/>
</dbReference>
<feature type="domain" description="KH-like RNA-binding" evidence="8">
    <location>
        <begin position="11"/>
        <end position="95"/>
    </location>
</feature>
<dbReference type="eggNOG" id="ENOG502RW7D">
    <property type="taxonomic scope" value="Eukaryota"/>
</dbReference>
<dbReference type="OrthoDB" id="9510166at2759"/>
<dbReference type="RefSeq" id="XP_027267198.1">
    <property type="nucleotide sequence ID" value="XM_027411397.2"/>
</dbReference>
<name>G3HH43_CRIGR</name>
<evidence type="ECO:0000313" key="14">
    <source>
        <dbReference type="RefSeq" id="XP_027267198.1"/>
    </source>
</evidence>
<evidence type="ECO:0000256" key="1">
    <source>
        <dbReference type="ARBA" id="ARBA00004496"/>
    </source>
</evidence>
<dbReference type="GO" id="GO:0005737">
    <property type="term" value="C:cytoplasm"/>
    <property type="evidence" value="ECO:0007669"/>
    <property type="project" value="UniProtKB-SubCell"/>
</dbReference>
<dbReference type="STRING" id="10029.G3HH43"/>
<evidence type="ECO:0000313" key="11">
    <source>
        <dbReference type="Proteomes" id="UP000001075"/>
    </source>
</evidence>
<reference evidence="12" key="3">
    <citation type="journal article" date="2013" name="Nat. Biotechnol.">
        <title>Chinese hamster genome sequenced from sorted chromosomes.</title>
        <authorList>
            <person name="Brinkrolf K."/>
            <person name="Rupp O."/>
            <person name="Laux H."/>
            <person name="Kollin F."/>
            <person name="Ernst W."/>
            <person name="Linke B."/>
            <person name="Kofler R."/>
            <person name="Romand S."/>
            <person name="Hesse F."/>
            <person name="Budach W.E."/>
            <person name="Galosy S."/>
            <person name="Muller D."/>
            <person name="Noll T."/>
            <person name="Wienberg J."/>
            <person name="Jostock T."/>
            <person name="Leonard M."/>
            <person name="Grillari J."/>
            <person name="Tauch A."/>
            <person name="Goesmann A."/>
            <person name="Helk B."/>
            <person name="Mott J.E."/>
            <person name="Puhler A."/>
            <person name="Borth N."/>
        </authorList>
    </citation>
    <scope>NUCLEOTIDE SEQUENCE [LARGE SCALE GENOMIC DNA]</scope>
    <source>
        <strain evidence="12">17A/GY</strain>
    </source>
</reference>
<gene>
    <name evidence="14" type="primary">Dppa5</name>
    <name evidence="10" type="ORF">H671_4g13023</name>
    <name evidence="9" type="ORF">I79_009939</name>
</gene>
<dbReference type="GeneID" id="100755380"/>
<dbReference type="RefSeq" id="XP_003503236.1">
    <property type="nucleotide sequence ID" value="XM_003503188.3"/>
</dbReference>
<proteinExistence type="inferred from homology"/>
<evidence type="ECO:0000256" key="6">
    <source>
        <dbReference type="ARBA" id="ARBA00054456"/>
    </source>
</evidence>
<accession>G3HH43</accession>
<keyword evidence="3" id="KW-0217">Developmental protein</keyword>
<dbReference type="Proteomes" id="UP000030759">
    <property type="component" value="Unassembled WGS sequence"/>
</dbReference>
<dbReference type="Proteomes" id="UP001108280">
    <property type="component" value="Chromosome 4"/>
</dbReference>
<dbReference type="EMBL" id="JH000367">
    <property type="protein sequence ID" value="EGW06600.1"/>
    <property type="molecule type" value="Genomic_DNA"/>
</dbReference>
<evidence type="ECO:0000313" key="10">
    <source>
        <dbReference type="EMBL" id="ERE74966.1"/>
    </source>
</evidence>
<dbReference type="AlphaFoldDB" id="G3HH43"/>
<evidence type="ECO:0000313" key="12">
    <source>
        <dbReference type="Proteomes" id="UP000030759"/>
    </source>
</evidence>
<dbReference type="SUPFAM" id="SSF54791">
    <property type="entry name" value="Eukaryotic type KH-domain (KH-domain type I)"/>
    <property type="match status" value="1"/>
</dbReference>
<keyword evidence="4" id="KW-0963">Cytoplasm</keyword>
<evidence type="ECO:0000256" key="2">
    <source>
        <dbReference type="ARBA" id="ARBA00009081"/>
    </source>
</evidence>
<dbReference type="InterPro" id="IPR036612">
    <property type="entry name" value="KH_dom_type_1_sf"/>
</dbReference>
<reference evidence="13" key="5">
    <citation type="journal article" date="2018" name="Biotechnol. Bioeng.">
        <title>A reference genome of the Chinese hamster based on a hybrid assembly strategy.</title>
        <authorList>
            <person name="Rupp O."/>
            <person name="MacDonald M.L."/>
            <person name="Li S."/>
            <person name="Dhiman H."/>
            <person name="Polson S."/>
            <person name="Griep S."/>
            <person name="Heffner K."/>
            <person name="Hernandez I."/>
            <person name="Brinkrolf K."/>
            <person name="Jadhav V."/>
            <person name="Samoudi M."/>
            <person name="Hao H."/>
            <person name="Kingham B."/>
            <person name="Goesmann A."/>
            <person name="Betenbaugh M.J."/>
            <person name="Lewis N.E."/>
            <person name="Borth N."/>
            <person name="Lee K.H."/>
        </authorList>
    </citation>
    <scope>NUCLEOTIDE SEQUENCE [LARGE SCALE GENOMIC DNA]</scope>
    <source>
        <strain evidence="13">17A/GY</strain>
    </source>
</reference>
<evidence type="ECO:0000256" key="7">
    <source>
        <dbReference type="ARBA" id="ARBA00076670"/>
    </source>
</evidence>
<dbReference type="Pfam" id="PF16005">
    <property type="entry name" value="MOEP19"/>
    <property type="match status" value="1"/>
</dbReference>
<comment type="subcellular location">
    <subcellularLocation>
        <location evidence="1">Cytoplasm</location>
    </subcellularLocation>
</comment>
<comment type="similarity">
    <text evidence="2">Belongs to the KHDC1 family.</text>
</comment>
<evidence type="ECO:0000256" key="3">
    <source>
        <dbReference type="ARBA" id="ARBA00022473"/>
    </source>
</evidence>
<evidence type="ECO:0000259" key="8">
    <source>
        <dbReference type="Pfam" id="PF16005"/>
    </source>
</evidence>
<keyword evidence="5" id="KW-0694">RNA-binding</keyword>
<dbReference type="PaxDb" id="10029-XP_007611601.1"/>
<evidence type="ECO:0000313" key="9">
    <source>
        <dbReference type="EMBL" id="EGW06600.1"/>
    </source>
</evidence>
<sequence length="123" mass="14513">MATYPTRQDIPPWVKIPEDLRDPEVFQVQTLLLKYLFGPQGSRIPHIEQVSQAMFELKTLESSELTEVLVYGSDDHKLRAKWMLQSMAERCRLRQEREMLRLEEAMKTLELGQCWNEASFQPM</sequence>
<dbReference type="GO" id="GO:0010468">
    <property type="term" value="P:regulation of gene expression"/>
    <property type="evidence" value="ECO:0007669"/>
    <property type="project" value="TreeGrafter"/>
</dbReference>
<organism evidence="9 11">
    <name type="scientific">Cricetulus griseus</name>
    <name type="common">Chinese hamster</name>
    <name type="synonym">Cricetulus barabensis griseus</name>
    <dbReference type="NCBI Taxonomy" id="10029"/>
    <lineage>
        <taxon>Eukaryota</taxon>
        <taxon>Metazoa</taxon>
        <taxon>Chordata</taxon>
        <taxon>Craniata</taxon>
        <taxon>Vertebrata</taxon>
        <taxon>Euteleostomi</taxon>
        <taxon>Mammalia</taxon>
        <taxon>Eutheria</taxon>
        <taxon>Euarchontoglires</taxon>
        <taxon>Glires</taxon>
        <taxon>Rodentia</taxon>
        <taxon>Myomorpha</taxon>
        <taxon>Muroidea</taxon>
        <taxon>Cricetidae</taxon>
        <taxon>Cricetinae</taxon>
        <taxon>Cricetulus</taxon>
    </lineage>
</organism>
<protein>
    <recommendedName>
        <fullName evidence="7">Embryonal stem cell-specific gene 1 protein</fullName>
    </recommendedName>
</protein>
<dbReference type="KEGG" id="cge:100755380"/>
<evidence type="ECO:0000313" key="13">
    <source>
        <dbReference type="Proteomes" id="UP001108280"/>
    </source>
</evidence>
<keyword evidence="13" id="KW-1185">Reference proteome</keyword>
<comment type="function">
    <text evidence="6">Involved in the maintenance of embryonic stem (ES) cell pluripotency. Dispensable for self-renewal of pluripotent ES cells and establishment of germ cells. Associates with specific target mRNAs.</text>
</comment>
<dbReference type="InterPro" id="IPR031952">
    <property type="entry name" value="MOEP19_KH-like"/>
</dbReference>